<name>A0A6A5WIG3_9PLEO</name>
<accession>A0A6A5WIG3</accession>
<dbReference type="AlphaFoldDB" id="A0A6A5WIG3"/>
<dbReference type="Proteomes" id="UP000799779">
    <property type="component" value="Unassembled WGS sequence"/>
</dbReference>
<keyword evidence="3" id="KW-1185">Reference proteome</keyword>
<evidence type="ECO:0000313" key="2">
    <source>
        <dbReference type="EMBL" id="KAF1999931.1"/>
    </source>
</evidence>
<feature type="compositionally biased region" description="Low complexity" evidence="1">
    <location>
        <begin position="61"/>
        <end position="75"/>
    </location>
</feature>
<sequence>MASFPVTLCCARRYKLAREPLPTRAPQTTSSPSNENSQQGHASRSPLAAGAMPPSGPPAASPASYPSSGSYVERF</sequence>
<gene>
    <name evidence="2" type="ORF">P154DRAFT_523001</name>
</gene>
<evidence type="ECO:0000256" key="1">
    <source>
        <dbReference type="SAM" id="MobiDB-lite"/>
    </source>
</evidence>
<proteinExistence type="predicted"/>
<reference evidence="2" key="1">
    <citation type="journal article" date="2020" name="Stud. Mycol.">
        <title>101 Dothideomycetes genomes: a test case for predicting lifestyles and emergence of pathogens.</title>
        <authorList>
            <person name="Haridas S."/>
            <person name="Albert R."/>
            <person name="Binder M."/>
            <person name="Bloem J."/>
            <person name="Labutti K."/>
            <person name="Salamov A."/>
            <person name="Andreopoulos B."/>
            <person name="Baker S."/>
            <person name="Barry K."/>
            <person name="Bills G."/>
            <person name="Bluhm B."/>
            <person name="Cannon C."/>
            <person name="Castanera R."/>
            <person name="Culley D."/>
            <person name="Daum C."/>
            <person name="Ezra D."/>
            <person name="Gonzalez J."/>
            <person name="Henrissat B."/>
            <person name="Kuo A."/>
            <person name="Liang C."/>
            <person name="Lipzen A."/>
            <person name="Lutzoni F."/>
            <person name="Magnuson J."/>
            <person name="Mondo S."/>
            <person name="Nolan M."/>
            <person name="Ohm R."/>
            <person name="Pangilinan J."/>
            <person name="Park H.-J."/>
            <person name="Ramirez L."/>
            <person name="Alfaro M."/>
            <person name="Sun H."/>
            <person name="Tritt A."/>
            <person name="Yoshinaga Y."/>
            <person name="Zwiers L.-H."/>
            <person name="Turgeon B."/>
            <person name="Goodwin S."/>
            <person name="Spatafora J."/>
            <person name="Crous P."/>
            <person name="Grigoriev I."/>
        </authorList>
    </citation>
    <scope>NUCLEOTIDE SEQUENCE</scope>
    <source>
        <strain evidence="2">CBS 123094</strain>
    </source>
</reference>
<protein>
    <submittedName>
        <fullName evidence="2">Uncharacterized protein</fullName>
    </submittedName>
</protein>
<feature type="region of interest" description="Disordered" evidence="1">
    <location>
        <begin position="17"/>
        <end position="75"/>
    </location>
</feature>
<organism evidence="2 3">
    <name type="scientific">Amniculicola lignicola CBS 123094</name>
    <dbReference type="NCBI Taxonomy" id="1392246"/>
    <lineage>
        <taxon>Eukaryota</taxon>
        <taxon>Fungi</taxon>
        <taxon>Dikarya</taxon>
        <taxon>Ascomycota</taxon>
        <taxon>Pezizomycotina</taxon>
        <taxon>Dothideomycetes</taxon>
        <taxon>Pleosporomycetidae</taxon>
        <taxon>Pleosporales</taxon>
        <taxon>Amniculicolaceae</taxon>
        <taxon>Amniculicola</taxon>
    </lineage>
</organism>
<evidence type="ECO:0000313" key="3">
    <source>
        <dbReference type="Proteomes" id="UP000799779"/>
    </source>
</evidence>
<feature type="compositionally biased region" description="Polar residues" evidence="1">
    <location>
        <begin position="25"/>
        <end position="42"/>
    </location>
</feature>
<dbReference type="EMBL" id="ML977592">
    <property type="protein sequence ID" value="KAF1999931.1"/>
    <property type="molecule type" value="Genomic_DNA"/>
</dbReference>